<proteinExistence type="predicted"/>
<dbReference type="AlphaFoldDB" id="A0A0A7S3V1"/>
<accession>A0A0A7S3V1</accession>
<dbReference type="Pfam" id="PF05488">
    <property type="entry name" value="PAAR_motif"/>
    <property type="match status" value="1"/>
</dbReference>
<dbReference type="Gene3D" id="2.60.200.60">
    <property type="match status" value="1"/>
</dbReference>
<evidence type="ECO:0000313" key="3">
    <source>
        <dbReference type="Proteomes" id="UP000030901"/>
    </source>
</evidence>
<dbReference type="KEGG" id="fpp:FPB0191_02300"/>
<dbReference type="HOGENOM" id="CLU_148568_4_2_6"/>
<name>A0A0A7S3V1_FRIPE</name>
<keyword evidence="3" id="KW-1185">Reference proteome</keyword>
<sequence>MRYVIRLGDSTDHGGKVISASTTMIVKGKGVARVGDLVSCPKKGHGVTAIIEGDSRMKDQGKPIALEGHHAGCGCVLFTSLSNVGIK</sequence>
<evidence type="ECO:0000313" key="2">
    <source>
        <dbReference type="EMBL" id="PXY94439.1"/>
    </source>
</evidence>
<organism evidence="1 3">
    <name type="scientific">Frischella perrara</name>
    <dbReference type="NCBI Taxonomy" id="1267021"/>
    <lineage>
        <taxon>Bacteria</taxon>
        <taxon>Pseudomonadati</taxon>
        <taxon>Pseudomonadota</taxon>
        <taxon>Gammaproteobacteria</taxon>
        <taxon>Orbales</taxon>
        <taxon>Orbaceae</taxon>
        <taxon>Frischella</taxon>
    </lineage>
</organism>
<dbReference type="RefSeq" id="WP_039106276.1">
    <property type="nucleotide sequence ID" value="NZ_CALYQC010000107.1"/>
</dbReference>
<dbReference type="Proteomes" id="UP000247838">
    <property type="component" value="Unassembled WGS sequence"/>
</dbReference>
<evidence type="ECO:0000313" key="4">
    <source>
        <dbReference type="Proteomes" id="UP000247838"/>
    </source>
</evidence>
<reference evidence="2 4" key="2">
    <citation type="submission" date="2018-05" db="EMBL/GenBank/DDBJ databases">
        <title>Reference genomes for bee gut microbiota database.</title>
        <authorList>
            <person name="Ellegaard K.M."/>
        </authorList>
    </citation>
    <scope>NUCLEOTIDE SEQUENCE [LARGE SCALE GENOMIC DNA]</scope>
    <source>
        <strain evidence="2 4">ESL0167</strain>
    </source>
</reference>
<dbReference type="EMBL" id="CP009056">
    <property type="protein sequence ID" value="AJA46103.1"/>
    <property type="molecule type" value="Genomic_DNA"/>
</dbReference>
<dbReference type="CDD" id="cd14744">
    <property type="entry name" value="PAAR_CT_2"/>
    <property type="match status" value="1"/>
</dbReference>
<reference evidence="1 3" key="1">
    <citation type="journal article" date="2014" name="Appl. Environ. Microbiol.">
        <title>Gut symbionts from distinct hosts exhibit genotoxic activity via divergent colibactin biosynthetic pathways.</title>
        <authorList>
            <person name="Engel P."/>
            <person name="Vizcaino M.I."/>
            <person name="Crawford J.M."/>
        </authorList>
    </citation>
    <scope>NUCLEOTIDE SEQUENCE [LARGE SCALE GENOMIC DNA]</scope>
    <source>
        <strain evidence="1 3">PEB0191</strain>
    </source>
</reference>
<dbReference type="InterPro" id="IPR008727">
    <property type="entry name" value="PAAR_motif"/>
</dbReference>
<gene>
    <name evidence="2" type="ORF">DKK76_11215</name>
    <name evidence="1" type="ORF">FPB0191_02300</name>
</gene>
<protein>
    <submittedName>
        <fullName evidence="2">PAAR domain-containing protein</fullName>
    </submittedName>
</protein>
<evidence type="ECO:0000313" key="1">
    <source>
        <dbReference type="EMBL" id="AJA46103.1"/>
    </source>
</evidence>
<dbReference type="EMBL" id="QGLM01000021">
    <property type="protein sequence ID" value="PXY94439.1"/>
    <property type="molecule type" value="Genomic_DNA"/>
</dbReference>
<dbReference type="OrthoDB" id="6860016at2"/>
<dbReference type="STRING" id="1267021.FPB0191_02300"/>
<dbReference type="Proteomes" id="UP000030901">
    <property type="component" value="Chromosome"/>
</dbReference>